<accession>A0A542CS70</accession>
<protein>
    <submittedName>
        <fullName evidence="2">Choice-of-anchor B domain-containing protein</fullName>
    </submittedName>
</protein>
<dbReference type="InterPro" id="IPR027589">
    <property type="entry name" value="Choice_anch_B"/>
</dbReference>
<keyword evidence="3" id="KW-1185">Reference proteome</keyword>
<dbReference type="NCBIfam" id="TIGR04312">
    <property type="entry name" value="choice_anch_B"/>
    <property type="match status" value="1"/>
</dbReference>
<dbReference type="PANTHER" id="PTHR38787">
    <property type="entry name" value="REGULATORY P DOMAIN-CONTAINING PROTEIN"/>
    <property type="match status" value="1"/>
</dbReference>
<evidence type="ECO:0000313" key="2">
    <source>
        <dbReference type="EMBL" id="TQI93669.1"/>
    </source>
</evidence>
<dbReference type="Proteomes" id="UP000320876">
    <property type="component" value="Unassembled WGS sequence"/>
</dbReference>
<dbReference type="AlphaFoldDB" id="A0A542CS70"/>
<dbReference type="SUPFAM" id="SSF75011">
    <property type="entry name" value="3-carboxy-cis,cis-mucoante lactonizing enzyme"/>
    <property type="match status" value="1"/>
</dbReference>
<sequence>MRLSRNPIALVAVTAAALAMSVIPASAHDPDTPEGKAAAQAYENDRIPTERVPAVRGSAVSCQNGMADRYPCRNVDLQSTLPLSSIGGGQGNDIWGWTDPATNREYALLGRTNGTAFVDVTDPVNPRYLGNLPSNGGTSSWRDVKVHRNHAFVVADAIRGHGMQVFDLTRLRGVSSPQTFRVDAQYSRFGPAHNIVINEESGYAYAVGSNTCSGGPHMINIADPKNPVGAGCVSRDGYTHDAQCVDYHGPDRDYQGREICLNSNEDTLTIVDVTDKDAPRQIARRAYSGVAYSHQGWFTEDQRYYVHDDELDESRSWDGRTKTYMFDLTDLDNPRPHGTYTAPVVSIDHNQYIKGDHSYQANYQSGLRILDVSRVAEGRLSEVGYFDVHPRSNEARFNGAWSVYPYFASGNVIINSIEQGLFVVRPRI</sequence>
<keyword evidence="1" id="KW-0732">Signal</keyword>
<evidence type="ECO:0000313" key="3">
    <source>
        <dbReference type="Proteomes" id="UP000320876"/>
    </source>
</evidence>
<organism evidence="2 3">
    <name type="scientific">Amycolatopsis cihanbeyliensis</name>
    <dbReference type="NCBI Taxonomy" id="1128664"/>
    <lineage>
        <taxon>Bacteria</taxon>
        <taxon>Bacillati</taxon>
        <taxon>Actinomycetota</taxon>
        <taxon>Actinomycetes</taxon>
        <taxon>Pseudonocardiales</taxon>
        <taxon>Pseudonocardiaceae</taxon>
        <taxon>Amycolatopsis</taxon>
    </lineage>
</organism>
<feature type="signal peptide" evidence="1">
    <location>
        <begin position="1"/>
        <end position="27"/>
    </location>
</feature>
<dbReference type="GO" id="GO:0005576">
    <property type="term" value="C:extracellular region"/>
    <property type="evidence" value="ECO:0007669"/>
    <property type="project" value="TreeGrafter"/>
</dbReference>
<gene>
    <name evidence="2" type="ORF">FB471_5809</name>
</gene>
<feature type="chain" id="PRO_5021904422" evidence="1">
    <location>
        <begin position="28"/>
        <end position="428"/>
    </location>
</feature>
<name>A0A542CS70_AMYCI</name>
<proteinExistence type="predicted"/>
<reference evidence="2 3" key="1">
    <citation type="submission" date="2019-06" db="EMBL/GenBank/DDBJ databases">
        <title>Sequencing the genomes of 1000 actinobacteria strains.</title>
        <authorList>
            <person name="Klenk H.-P."/>
        </authorList>
    </citation>
    <scope>NUCLEOTIDE SEQUENCE [LARGE SCALE GENOMIC DNA]</scope>
    <source>
        <strain evidence="2 3">DSM 45679</strain>
    </source>
</reference>
<evidence type="ECO:0000256" key="1">
    <source>
        <dbReference type="SAM" id="SignalP"/>
    </source>
</evidence>
<dbReference type="PANTHER" id="PTHR38787:SF3">
    <property type="entry name" value="REGULATORY P DOMAIN-CONTAINING PROTEIN"/>
    <property type="match status" value="1"/>
</dbReference>
<dbReference type="RefSeq" id="WP_142002676.1">
    <property type="nucleotide sequence ID" value="NZ_VFML01000002.1"/>
</dbReference>
<dbReference type="EMBL" id="VFML01000002">
    <property type="protein sequence ID" value="TQI93669.1"/>
    <property type="molecule type" value="Genomic_DNA"/>
</dbReference>
<dbReference type="OrthoDB" id="9815940at2"/>
<comment type="caution">
    <text evidence="2">The sequence shown here is derived from an EMBL/GenBank/DDBJ whole genome shotgun (WGS) entry which is preliminary data.</text>
</comment>